<keyword evidence="2" id="KW-0808">Transferase</keyword>
<proteinExistence type="predicted"/>
<sequence length="627" mass="71921">MDSPLAASTPLQQDSVKRKTSKCIIKSKKSLQDSKSNTLNTTTINSFPELFQLELSLKMFPEIITPYLNSLSREALILMNNCKYSISKNVQKTIQHIQNQLESSMDTPIYTTIVNKTYPTIPFIKVDLDYLNILNSKYAKTDKILKLLKLSLNDNIPDNSLDNSMSLSMNSEISSIIRTEEPGSFYYTGELYKSNTSILSNNSFNSLNNSVSLHRSSKEHCLENCSEISSIIRTEEAGTYEYTGELYKSNTSIFFNIPLNSLNNSVSLDRSSKEQYLENYNSLREYANDPSEDISQIVTPVIHSFDDRFNIEKLPSINKSSPNDFSLENYSDCKQVEAEKDQKRYWLRHRPKATDHFFIPYKPIQNKKKICQNKTNYNDVIINQGKGKKKVTLKYKFHSVINNNSCLENNTGFNKNNTISNISINPRKTDKPCRCGIYPSQVPSSWSSVMHETVHQNLYKLQFKSQINIEYDVLSKVNDNGFLYDIIKITKDNNNDRNLNSLLKNIQDFIDLELDFSNKKLNSKNHSIFLAVNPNSKIIGYLEIDFLENACIYQNNRLSNNLTTVKFGVSKIWVMVKYRNKGVATNLLKQFQDEANVNANNIAFAYLGSHGIPFIKKYYGNNSILIY</sequence>
<dbReference type="EMBL" id="CABPRJ010000502">
    <property type="protein sequence ID" value="VVC29958.1"/>
    <property type="molecule type" value="Genomic_DNA"/>
</dbReference>
<dbReference type="GO" id="GO:0016746">
    <property type="term" value="F:acyltransferase activity"/>
    <property type="evidence" value="ECO:0007669"/>
    <property type="project" value="UniProtKB-KW"/>
</dbReference>
<dbReference type="InterPro" id="IPR028009">
    <property type="entry name" value="ESCO_Acetyltransf_dom"/>
</dbReference>
<dbReference type="AlphaFoldDB" id="A0A5E4MGD9"/>
<dbReference type="Gene3D" id="3.40.630.30">
    <property type="match status" value="1"/>
</dbReference>
<organism evidence="2 3">
    <name type="scientific">Cinara cedri</name>
    <dbReference type="NCBI Taxonomy" id="506608"/>
    <lineage>
        <taxon>Eukaryota</taxon>
        <taxon>Metazoa</taxon>
        <taxon>Ecdysozoa</taxon>
        <taxon>Arthropoda</taxon>
        <taxon>Hexapoda</taxon>
        <taxon>Insecta</taxon>
        <taxon>Pterygota</taxon>
        <taxon>Neoptera</taxon>
        <taxon>Paraneoptera</taxon>
        <taxon>Hemiptera</taxon>
        <taxon>Sternorrhyncha</taxon>
        <taxon>Aphidomorpha</taxon>
        <taxon>Aphidoidea</taxon>
        <taxon>Aphididae</taxon>
        <taxon>Lachninae</taxon>
        <taxon>Cinara</taxon>
    </lineage>
</organism>
<protein>
    <submittedName>
        <fullName evidence="2">N-acetyltransferase ESCO, acetyl-transferase domain,Acyl-CoA N-acyltransferase</fullName>
    </submittedName>
</protein>
<evidence type="ECO:0000313" key="2">
    <source>
        <dbReference type="EMBL" id="VVC29958.1"/>
    </source>
</evidence>
<dbReference type="OrthoDB" id="6630950at2759"/>
<dbReference type="Pfam" id="PF13880">
    <property type="entry name" value="Acetyltransf_13"/>
    <property type="match status" value="1"/>
</dbReference>
<dbReference type="InterPro" id="IPR016181">
    <property type="entry name" value="Acyl_CoA_acyltransferase"/>
</dbReference>
<feature type="domain" description="N-acetyltransferase ESCO acetyl-transferase" evidence="1">
    <location>
        <begin position="564"/>
        <end position="627"/>
    </location>
</feature>
<name>A0A5E4MGD9_9HEMI</name>
<keyword evidence="3" id="KW-1185">Reference proteome</keyword>
<accession>A0A5E4MGD9</accession>
<keyword evidence="2" id="KW-0012">Acyltransferase</keyword>
<dbReference type="Proteomes" id="UP000325440">
    <property type="component" value="Unassembled WGS sequence"/>
</dbReference>
<evidence type="ECO:0000313" key="3">
    <source>
        <dbReference type="Proteomes" id="UP000325440"/>
    </source>
</evidence>
<dbReference type="SUPFAM" id="SSF55729">
    <property type="entry name" value="Acyl-CoA N-acyltransferases (Nat)"/>
    <property type="match status" value="1"/>
</dbReference>
<evidence type="ECO:0000259" key="1">
    <source>
        <dbReference type="Pfam" id="PF13880"/>
    </source>
</evidence>
<gene>
    <name evidence="2" type="ORF">CINCED_3A014788</name>
</gene>
<reference evidence="2 3" key="1">
    <citation type="submission" date="2019-08" db="EMBL/GenBank/DDBJ databases">
        <authorList>
            <person name="Alioto T."/>
            <person name="Alioto T."/>
            <person name="Gomez Garrido J."/>
        </authorList>
    </citation>
    <scope>NUCLEOTIDE SEQUENCE [LARGE SCALE GENOMIC DNA]</scope>
</reference>